<dbReference type="InterPro" id="IPR040079">
    <property type="entry name" value="Glutathione_S-Trfase"/>
</dbReference>
<dbReference type="PROSITE" id="PS50404">
    <property type="entry name" value="GST_NTER"/>
    <property type="match status" value="1"/>
</dbReference>
<accession>Q6FFM5</accession>
<dbReference type="Gene3D" id="1.20.1050.10">
    <property type="match status" value="1"/>
</dbReference>
<proteinExistence type="predicted"/>
<dbReference type="Proteomes" id="UP000000430">
    <property type="component" value="Chromosome"/>
</dbReference>
<dbReference type="GO" id="GO:0005737">
    <property type="term" value="C:cytoplasm"/>
    <property type="evidence" value="ECO:0007669"/>
    <property type="project" value="UniProtKB-ARBA"/>
</dbReference>
<dbReference type="Pfam" id="PF02798">
    <property type="entry name" value="GST_N"/>
    <property type="match status" value="1"/>
</dbReference>
<comment type="catalytic activity">
    <reaction evidence="3">
        <text>RX + glutathione = an S-substituted glutathione + a halide anion + H(+)</text>
        <dbReference type="Rhea" id="RHEA:16437"/>
        <dbReference type="ChEBI" id="CHEBI:15378"/>
        <dbReference type="ChEBI" id="CHEBI:16042"/>
        <dbReference type="ChEBI" id="CHEBI:17792"/>
        <dbReference type="ChEBI" id="CHEBI:57925"/>
        <dbReference type="ChEBI" id="CHEBI:90779"/>
        <dbReference type="EC" id="2.5.1.18"/>
    </reaction>
</comment>
<name>Q6FFM5_ACIAD</name>
<dbReference type="STRING" id="202950.GCA_001485005_01893"/>
<dbReference type="KEGG" id="aci:ACIAD0159"/>
<dbReference type="CDD" id="cd03046">
    <property type="entry name" value="GST_N_GTT1_like"/>
    <property type="match status" value="1"/>
</dbReference>
<evidence type="ECO:0000313" key="5">
    <source>
        <dbReference type="EMBL" id="CAG67132.1"/>
    </source>
</evidence>
<evidence type="ECO:0000259" key="4">
    <source>
        <dbReference type="PROSITE" id="PS50404"/>
    </source>
</evidence>
<dbReference type="SUPFAM" id="SSF52833">
    <property type="entry name" value="Thioredoxin-like"/>
    <property type="match status" value="1"/>
</dbReference>
<dbReference type="CDD" id="cd03189">
    <property type="entry name" value="GST_C_GTT1_like"/>
    <property type="match status" value="1"/>
</dbReference>
<evidence type="ECO:0000256" key="3">
    <source>
        <dbReference type="ARBA" id="ARBA00047960"/>
    </source>
</evidence>
<dbReference type="InterPro" id="IPR036249">
    <property type="entry name" value="Thioredoxin-like_sf"/>
</dbReference>
<dbReference type="EMBL" id="CR543861">
    <property type="protein sequence ID" value="CAG67132.1"/>
    <property type="molecule type" value="Genomic_DNA"/>
</dbReference>
<evidence type="ECO:0000256" key="1">
    <source>
        <dbReference type="ARBA" id="ARBA00012452"/>
    </source>
</evidence>
<evidence type="ECO:0000256" key="2">
    <source>
        <dbReference type="ARBA" id="ARBA00022679"/>
    </source>
</evidence>
<dbReference type="PANTHER" id="PTHR44051">
    <property type="entry name" value="GLUTATHIONE S-TRANSFERASE-RELATED"/>
    <property type="match status" value="1"/>
</dbReference>
<organism evidence="5 6">
    <name type="scientific">Acinetobacter baylyi (strain ATCC 33305 / BD413 / ADP1)</name>
    <dbReference type="NCBI Taxonomy" id="62977"/>
    <lineage>
        <taxon>Bacteria</taxon>
        <taxon>Pseudomonadati</taxon>
        <taxon>Pseudomonadota</taxon>
        <taxon>Gammaproteobacteria</taxon>
        <taxon>Moraxellales</taxon>
        <taxon>Moraxellaceae</taxon>
        <taxon>Acinetobacter</taxon>
    </lineage>
</organism>
<dbReference type="SFLD" id="SFLDS00019">
    <property type="entry name" value="Glutathione_Transferase_(cytos"/>
    <property type="match status" value="1"/>
</dbReference>
<dbReference type="Pfam" id="PF14497">
    <property type="entry name" value="GST_C_3"/>
    <property type="match status" value="1"/>
</dbReference>
<dbReference type="EC" id="2.5.1.18" evidence="1"/>
<reference evidence="5 6" key="1">
    <citation type="journal article" date="2004" name="Nucleic Acids Res.">
        <title>Unique features revealed by the genome sequence of Acinetobacter sp. ADP1, a versatile and naturally transformation competent bacterium.</title>
        <authorList>
            <person name="Barbe V."/>
            <person name="Vallenet D."/>
            <person name="Fonknechten N."/>
            <person name="Kreimeyer A."/>
            <person name="Oztas S."/>
            <person name="Labarre L."/>
            <person name="Cruveiller S."/>
            <person name="Robert C."/>
            <person name="Duprat S."/>
            <person name="Wincker P."/>
            <person name="Ornston L.N."/>
            <person name="Weissenbach J."/>
            <person name="Marliere P."/>
            <person name="Cohen G.N."/>
            <person name="Medigue C."/>
        </authorList>
    </citation>
    <scope>NUCLEOTIDE SEQUENCE [LARGE SCALE GENOMIC DNA]</scope>
    <source>
        <strain evidence="6">ATCC 33305 / BD413 / ADP1</strain>
    </source>
</reference>
<dbReference type="FunFam" id="3.40.30.10:FF:000156">
    <property type="entry name" value="Glutathione S-transferase 1"/>
    <property type="match status" value="1"/>
</dbReference>
<dbReference type="InterPro" id="IPR004045">
    <property type="entry name" value="Glutathione_S-Trfase_N"/>
</dbReference>
<dbReference type="SFLD" id="SFLDG00358">
    <property type="entry name" value="Main_(cytGST)"/>
    <property type="match status" value="1"/>
</dbReference>
<sequence>MRLNIRPSGSKQNLMLTLHHLEQSRSFRILWALEELQQNYEIKYYKRSPKFAAPPELKQVHPLGKAPILQDNQRVIAESAVILEYLQSQYDLDHQFKPQNDEDAFQYLYWMHYAEGSLMPLLVFQLVMNNVGKNVPFLIRPVANKITDGIKASFIRPRLKDHIAFLEDYLSKHDYFAGQFSFADIQMSFPLEAILTRTTGQYPHIQAFLKRIQVRPAYQQAKQKGIE</sequence>
<evidence type="ECO:0000313" key="6">
    <source>
        <dbReference type="Proteomes" id="UP000000430"/>
    </source>
</evidence>
<dbReference type="InterPro" id="IPR004046">
    <property type="entry name" value="GST_C"/>
</dbReference>
<dbReference type="PANTHER" id="PTHR44051:SF9">
    <property type="entry name" value="GLUTATHIONE S-TRANSFERASE 1"/>
    <property type="match status" value="1"/>
</dbReference>
<feature type="domain" description="GST N-terminal" evidence="4">
    <location>
        <begin position="13"/>
        <end position="94"/>
    </location>
</feature>
<dbReference type="GO" id="GO:0004364">
    <property type="term" value="F:glutathione transferase activity"/>
    <property type="evidence" value="ECO:0007669"/>
    <property type="project" value="UniProtKB-EC"/>
</dbReference>
<dbReference type="AlphaFoldDB" id="Q6FFM5"/>
<protein>
    <recommendedName>
        <fullName evidence="1">glutathione transferase</fullName>
        <ecNumber evidence="1">2.5.1.18</ecNumber>
    </recommendedName>
</protein>
<dbReference type="HOGENOM" id="CLU_011226_15_5_6"/>
<dbReference type="eggNOG" id="COG0625">
    <property type="taxonomic scope" value="Bacteria"/>
</dbReference>
<dbReference type="SFLD" id="SFLDG01150">
    <property type="entry name" value="Main.1:_Beta-like"/>
    <property type="match status" value="1"/>
</dbReference>
<dbReference type="SUPFAM" id="SSF47616">
    <property type="entry name" value="GST C-terminal domain-like"/>
    <property type="match status" value="1"/>
</dbReference>
<dbReference type="Gene3D" id="3.40.30.10">
    <property type="entry name" value="Glutaredoxin"/>
    <property type="match status" value="1"/>
</dbReference>
<dbReference type="InterPro" id="IPR036282">
    <property type="entry name" value="Glutathione-S-Trfase_C_sf"/>
</dbReference>
<keyword evidence="2 5" id="KW-0808">Transferase</keyword>
<gene>
    <name evidence="5" type="ordered locus">ACIAD0159</name>
</gene>
<dbReference type="GO" id="GO:0004601">
    <property type="term" value="F:peroxidase activity"/>
    <property type="evidence" value="ECO:0007669"/>
    <property type="project" value="UniProtKB-ARBA"/>
</dbReference>